<keyword evidence="5" id="KW-1185">Reference proteome</keyword>
<feature type="compositionally biased region" description="Acidic residues" evidence="3">
    <location>
        <begin position="932"/>
        <end position="949"/>
    </location>
</feature>
<feature type="region of interest" description="Disordered" evidence="3">
    <location>
        <begin position="239"/>
        <end position="305"/>
    </location>
</feature>
<dbReference type="GO" id="GO:0006376">
    <property type="term" value="P:mRNA splice site recognition"/>
    <property type="evidence" value="ECO:0007669"/>
    <property type="project" value="InterPro"/>
</dbReference>
<sequence length="977" mass="112001">MEEARAMLDALMGPSRNQDQATKDTETPDFADEKVCKNFLVGFCPHDWFTTSRRKMPPCNKIHSEVLRDTFEAHPEVAKYRRAFEEQFLKYLEKVTRECDMFIGREKIKCRPKGSGGVTTRMPPDVQEKYDALQKEHQKLVKGAEETADESLSRTEELTRQALEVEQELNDYQKRYRFEFPGEEVCEVCGVRYASQAADNPDWHERASHLNGKMHHGWLQIRQKLQELKEKERLWEREDYREEQKANGKAKKPKRGKTTSSDRQRSKAKRSRSRRNARHKNRNSRDPSEKKKKARRLQLHSQAEERETALTARQEMLQREHQKAARAISLFFGLLSAAGEKLAGICAVGVGDFHIGRRLKQDAFSMVTELQALTFLRLSQRVRAQQQEMQQDILEAEQVAALSLQCAGELKSVLGYLVQEQWKQDAHRLQEQLHNLHEDRRREEQAKQAEERKKTMMERSHGLVTSPNIIRQMAQAMVGIEVDKIVTTLGFLLCCFILRKAWAYWDVRVCKDQKNRREKPDAFERKLRVICDVKTVRGIAVNQVKLQWSKAPYREWSEKCSCDLSQATWLFPDQVSPHHCFSLQTPARSFDFICFSDNDVEALVLVVSRLCTRIRGWPLHGGVRTLVRPSLVSDNSRRFLREALERSCLQFERRHGYVRPRRFLPSGHECIIKDLGECGDRKCGNYRLGKYSAVRPDFLKFCVEHIKTCCSKAGLVYCSLGSGQLLFDWELLEHLIQKEGVHVRAIHLIDIAYGGAKHRASAVRAQRLFAGWFQEGAWDQGQAQKGGPCLIRSFLTASDFQSWVVRTGEHVDVLLDCDAVSARKKMDVDKFRLSVLKAGGVCLVLSNPAKRIAIQKSANGKKGLRELVQQVYRRGAWHSRASVSHDRSPSRAACRSNRNQPLSTYLREAAEKMPARQGPGGPSQLPRVPSPDETDEEEEEEEEEIDEALSEGVVHRSRALLHAPAVAAASTSEQVLV</sequence>
<feature type="region of interest" description="Disordered" evidence="3">
    <location>
        <begin position="435"/>
        <end position="458"/>
    </location>
</feature>
<dbReference type="GO" id="GO:0003729">
    <property type="term" value="F:mRNA binding"/>
    <property type="evidence" value="ECO:0007669"/>
    <property type="project" value="InterPro"/>
</dbReference>
<dbReference type="OrthoDB" id="153872at2759"/>
<reference evidence="4 5" key="1">
    <citation type="submission" date="2016-02" db="EMBL/GenBank/DDBJ databases">
        <title>Genome analysis of coral dinoflagellate symbionts highlights evolutionary adaptations to a symbiotic lifestyle.</title>
        <authorList>
            <person name="Aranda M."/>
            <person name="Li Y."/>
            <person name="Liew Y.J."/>
            <person name="Baumgarten S."/>
            <person name="Simakov O."/>
            <person name="Wilson M."/>
            <person name="Piel J."/>
            <person name="Ashoor H."/>
            <person name="Bougouffa S."/>
            <person name="Bajic V.B."/>
            <person name="Ryu T."/>
            <person name="Ravasi T."/>
            <person name="Bayer T."/>
            <person name="Micklem G."/>
            <person name="Kim H."/>
            <person name="Bhak J."/>
            <person name="Lajeunesse T.C."/>
            <person name="Voolstra C.R."/>
        </authorList>
    </citation>
    <scope>NUCLEOTIDE SEQUENCE [LARGE SCALE GENOMIC DNA]</scope>
    <source>
        <strain evidence="4 5">CCMP2467</strain>
    </source>
</reference>
<feature type="compositionally biased region" description="Basic residues" evidence="3">
    <location>
        <begin position="248"/>
        <end position="257"/>
    </location>
</feature>
<evidence type="ECO:0000256" key="3">
    <source>
        <dbReference type="SAM" id="MobiDB-lite"/>
    </source>
</evidence>
<evidence type="ECO:0000256" key="1">
    <source>
        <dbReference type="ARBA" id="ARBA00005655"/>
    </source>
</evidence>
<dbReference type="PANTHER" id="PTHR12375">
    <property type="entry name" value="RNA-BINDING PROTEIN LUC7-RELATED"/>
    <property type="match status" value="1"/>
</dbReference>
<dbReference type="InterPro" id="IPR004882">
    <property type="entry name" value="Luc7-rel"/>
</dbReference>
<comment type="caution">
    <text evidence="4">The sequence shown here is derived from an EMBL/GenBank/DDBJ whole genome shotgun (WGS) entry which is preliminary data.</text>
</comment>
<feature type="region of interest" description="Disordered" evidence="3">
    <location>
        <begin position="878"/>
        <end position="900"/>
    </location>
</feature>
<evidence type="ECO:0000313" key="5">
    <source>
        <dbReference type="Proteomes" id="UP000186817"/>
    </source>
</evidence>
<accession>A0A1Q9CI59</accession>
<dbReference type="EMBL" id="LSRX01001178">
    <property type="protein sequence ID" value="OLP82610.1"/>
    <property type="molecule type" value="Genomic_DNA"/>
</dbReference>
<proteinExistence type="inferred from homology"/>
<feature type="region of interest" description="Disordered" evidence="3">
    <location>
        <begin position="6"/>
        <end position="26"/>
    </location>
</feature>
<feature type="coiled-coil region" evidence="2">
    <location>
        <begin position="130"/>
        <end position="175"/>
    </location>
</feature>
<keyword evidence="2" id="KW-0175">Coiled coil</keyword>
<dbReference type="GO" id="GO:0005685">
    <property type="term" value="C:U1 snRNP"/>
    <property type="evidence" value="ECO:0007669"/>
    <property type="project" value="InterPro"/>
</dbReference>
<protein>
    <submittedName>
        <fullName evidence="4">Putative RNA-binding protein Luc7-like 1</fullName>
    </submittedName>
</protein>
<gene>
    <name evidence="4" type="primary">LUC7L</name>
    <name evidence="4" type="ORF">AK812_SmicGene36724</name>
</gene>
<comment type="similarity">
    <text evidence="1">Belongs to the Luc7 family.</text>
</comment>
<dbReference type="Proteomes" id="UP000186817">
    <property type="component" value="Unassembled WGS sequence"/>
</dbReference>
<feature type="compositionally biased region" description="Basic residues" evidence="3">
    <location>
        <begin position="266"/>
        <end position="282"/>
    </location>
</feature>
<organism evidence="4 5">
    <name type="scientific">Symbiodinium microadriaticum</name>
    <name type="common">Dinoflagellate</name>
    <name type="synonym">Zooxanthella microadriatica</name>
    <dbReference type="NCBI Taxonomy" id="2951"/>
    <lineage>
        <taxon>Eukaryota</taxon>
        <taxon>Sar</taxon>
        <taxon>Alveolata</taxon>
        <taxon>Dinophyceae</taxon>
        <taxon>Suessiales</taxon>
        <taxon>Symbiodiniaceae</taxon>
        <taxon>Symbiodinium</taxon>
    </lineage>
</organism>
<name>A0A1Q9CI59_SYMMI</name>
<dbReference type="AlphaFoldDB" id="A0A1Q9CI59"/>
<dbReference type="Pfam" id="PF03194">
    <property type="entry name" value="LUC7"/>
    <property type="match status" value="1"/>
</dbReference>
<feature type="region of interest" description="Disordered" evidence="3">
    <location>
        <begin position="912"/>
        <end position="951"/>
    </location>
</feature>
<evidence type="ECO:0000313" key="4">
    <source>
        <dbReference type="EMBL" id="OLP82610.1"/>
    </source>
</evidence>
<evidence type="ECO:0000256" key="2">
    <source>
        <dbReference type="SAM" id="Coils"/>
    </source>
</evidence>